<proteinExistence type="predicted"/>
<protein>
    <submittedName>
        <fullName evidence="2">Uncharacterized protein</fullName>
    </submittedName>
</protein>
<dbReference type="InParanoid" id="A0A194X9N6"/>
<feature type="region of interest" description="Disordered" evidence="1">
    <location>
        <begin position="1"/>
        <end position="87"/>
    </location>
</feature>
<reference evidence="2 3" key="1">
    <citation type="submission" date="2015-10" db="EMBL/GenBank/DDBJ databases">
        <title>Full genome of DAOMC 229536 Phialocephala scopiformis, a fungal endophyte of spruce producing the potent anti-insectan compound rugulosin.</title>
        <authorList>
            <consortium name="DOE Joint Genome Institute"/>
            <person name="Walker A.K."/>
            <person name="Frasz S.L."/>
            <person name="Seifert K.A."/>
            <person name="Miller J.D."/>
            <person name="Mondo S.J."/>
            <person name="Labutti K."/>
            <person name="Lipzen A."/>
            <person name="Dockter R."/>
            <person name="Kennedy M."/>
            <person name="Grigoriev I.V."/>
            <person name="Spatafora J.W."/>
        </authorList>
    </citation>
    <scope>NUCLEOTIDE SEQUENCE [LARGE SCALE GENOMIC DNA]</scope>
    <source>
        <strain evidence="2 3">CBS 120377</strain>
    </source>
</reference>
<dbReference type="KEGG" id="psco:LY89DRAFT_719196"/>
<evidence type="ECO:0000256" key="1">
    <source>
        <dbReference type="SAM" id="MobiDB-lite"/>
    </source>
</evidence>
<feature type="compositionally biased region" description="Low complexity" evidence="1">
    <location>
        <begin position="12"/>
        <end position="23"/>
    </location>
</feature>
<evidence type="ECO:0000313" key="2">
    <source>
        <dbReference type="EMBL" id="KUJ16482.1"/>
    </source>
</evidence>
<organism evidence="2 3">
    <name type="scientific">Mollisia scopiformis</name>
    <name type="common">Conifer needle endophyte fungus</name>
    <name type="synonym">Phialocephala scopiformis</name>
    <dbReference type="NCBI Taxonomy" id="149040"/>
    <lineage>
        <taxon>Eukaryota</taxon>
        <taxon>Fungi</taxon>
        <taxon>Dikarya</taxon>
        <taxon>Ascomycota</taxon>
        <taxon>Pezizomycotina</taxon>
        <taxon>Leotiomycetes</taxon>
        <taxon>Helotiales</taxon>
        <taxon>Mollisiaceae</taxon>
        <taxon>Mollisia</taxon>
    </lineage>
</organism>
<keyword evidence="3" id="KW-1185">Reference proteome</keyword>
<gene>
    <name evidence="2" type="ORF">LY89DRAFT_719196</name>
</gene>
<dbReference type="Proteomes" id="UP000070700">
    <property type="component" value="Unassembled WGS sequence"/>
</dbReference>
<dbReference type="GeneID" id="28828204"/>
<evidence type="ECO:0000313" key="3">
    <source>
        <dbReference type="Proteomes" id="UP000070700"/>
    </source>
</evidence>
<name>A0A194X9N6_MOLSC</name>
<accession>A0A194X9N6</accession>
<dbReference type="RefSeq" id="XP_018070837.1">
    <property type="nucleotide sequence ID" value="XM_018218478.1"/>
</dbReference>
<dbReference type="AlphaFoldDB" id="A0A194X9N6"/>
<feature type="compositionally biased region" description="Basic residues" evidence="1">
    <location>
        <begin position="1"/>
        <end position="11"/>
    </location>
</feature>
<dbReference type="EMBL" id="KQ947416">
    <property type="protein sequence ID" value="KUJ16482.1"/>
    <property type="molecule type" value="Genomic_DNA"/>
</dbReference>
<dbReference type="OrthoDB" id="3532183at2759"/>
<sequence length="655" mass="75123">MSSKGKAKRSRSVVSSDSWTSKVESIDEQSRVDYLQQALDESAAEARKSGNGGPSEVPPANNVLASPPSSPHSLGPAPSSPRAKARDEYFKRRKYEELIRGDNGFREMLDDVDGMRTWWTRNKQDWHQKKLSLERTEAALASLQDRALYEEDFHDERQIQHQTQRQKEKLAWFEENRSLMRIVWDRFKVFNEVEMLADGPIDPPIPAGRAVNPARPVVPALSPGPARRADPEAPAVTPYAVSNSPRFNPIFNSTSPHTNTRFEYRSSRNPANSQRWLSSLEEAFWWLERAKEDVASHTKRLKTLIETFPGEKARFIGLAQTLETQLDGVDTNDADDRVDTAIKKLMDDRPVDFKEQIQTAIMNRRREKLVLTDGQDRRALEVYKTKSIELDVILKILEQQDGIVDTLVDLLNTTLMEVAKYDLDQRNKDAFVNIHNICYLYSERRRLSLVIRSTLADAQLSVTTKRNIVNRINQYISDHNVEDLPMTENGRYRSKHIKIYFDQMFAANAAFNILADDISDITRRATRPEAQDYRQSKLDDASLLLQRPIKTSVLTNNIFGFASNMTLASAKAMLEERKPGRKMNGTILQELFTSPDIFPLFHPDYIVSSWTKPQFYDLINSKLAKKLTNELLEAFLIYCTHTGELFRVTYFGQRV</sequence>